<dbReference type="EMBL" id="MN042887">
    <property type="protein sequence ID" value="QID56867.1"/>
    <property type="molecule type" value="Genomic_DNA"/>
</dbReference>
<dbReference type="SUPFAM" id="SSF55194">
    <property type="entry name" value="Ribosome recycling factor, RRF"/>
    <property type="match status" value="1"/>
</dbReference>
<comment type="similarity">
    <text evidence="1">Belongs to the RRF family.</text>
</comment>
<evidence type="ECO:0000313" key="4">
    <source>
        <dbReference type="EMBL" id="QID56867.1"/>
    </source>
</evidence>
<dbReference type="GO" id="GO:0043023">
    <property type="term" value="F:ribosomal large subunit binding"/>
    <property type="evidence" value="ECO:0007669"/>
    <property type="project" value="TreeGrafter"/>
</dbReference>
<dbReference type="FunFam" id="3.30.1360.40:FF:000001">
    <property type="entry name" value="Ribosome-recycling factor"/>
    <property type="match status" value="1"/>
</dbReference>
<proteinExistence type="inferred from homology"/>
<reference evidence="4" key="1">
    <citation type="journal article" date="2020" name="Biol. Lett.">
        <title>Evolutionary rates are correlated between cockroach symbionts and mitochondrial genomes.</title>
        <authorList>
            <person name="Arab D.A."/>
            <person name="Bourguignon T."/>
            <person name="Wang Z."/>
            <person name="Ho S.Y.W."/>
            <person name="Lo N."/>
        </authorList>
    </citation>
    <scope>NUCLEOTIDE SEQUENCE</scope>
    <source>
        <strain evidence="4">DHOG349</strain>
    </source>
</reference>
<dbReference type="InterPro" id="IPR023584">
    <property type="entry name" value="Ribosome_recyc_fac_dom"/>
</dbReference>
<dbReference type="InterPro" id="IPR002661">
    <property type="entry name" value="Ribosome_recyc_fac"/>
</dbReference>
<protein>
    <submittedName>
        <fullName evidence="4">Ribosome recycling factor</fullName>
    </submittedName>
</protein>
<dbReference type="InterPro" id="IPR036191">
    <property type="entry name" value="RRF_sf"/>
</dbReference>
<dbReference type="GO" id="GO:0006412">
    <property type="term" value="P:translation"/>
    <property type="evidence" value="ECO:0007669"/>
    <property type="project" value="UniProtKB-KW"/>
</dbReference>
<evidence type="ECO:0000256" key="1">
    <source>
        <dbReference type="ARBA" id="ARBA00005912"/>
    </source>
</evidence>
<dbReference type="AlphaFoldDB" id="A0A6G6BY04"/>
<dbReference type="Gene3D" id="1.10.132.20">
    <property type="entry name" value="Ribosome-recycling factor"/>
    <property type="match status" value="1"/>
</dbReference>
<feature type="domain" description="Ribosome recycling factor" evidence="3">
    <location>
        <begin position="22"/>
        <end position="182"/>
    </location>
</feature>
<feature type="non-terminal residue" evidence="4">
    <location>
        <position position="184"/>
    </location>
</feature>
<name>A0A6G6BY04_9FLAO</name>
<dbReference type="PANTHER" id="PTHR20982:SF3">
    <property type="entry name" value="MITOCHONDRIAL RIBOSOME RECYCLING FACTOR PSEUDO 1"/>
    <property type="match status" value="1"/>
</dbReference>
<dbReference type="Gene3D" id="3.30.1360.40">
    <property type="match status" value="1"/>
</dbReference>
<keyword evidence="2" id="KW-0648">Protein biosynthesis</keyword>
<organism evidence="4">
    <name type="scientific">Blattabacterium sp.</name>
    <name type="common">Lamproblatta sp.</name>
    <dbReference type="NCBI Taxonomy" id="2712812"/>
    <lineage>
        <taxon>Bacteria</taxon>
        <taxon>Pseudomonadati</taxon>
        <taxon>Bacteroidota</taxon>
        <taxon>Flavobacteriia</taxon>
        <taxon>Flavobacteriales</taxon>
        <taxon>Blattabacteriaceae</taxon>
        <taxon>Blattabacterium</taxon>
    </lineage>
</organism>
<dbReference type="Pfam" id="PF01765">
    <property type="entry name" value="RRF"/>
    <property type="match status" value="1"/>
</dbReference>
<evidence type="ECO:0000256" key="2">
    <source>
        <dbReference type="ARBA" id="ARBA00022917"/>
    </source>
</evidence>
<sequence>MDELNKIFFSCKEDMKKIFKNFQKDLHYLRLGSNSILPILEKIKVKCYDSFFPLIELANISIIDNMNLNIHPWDRSIISHIDKAIINENLGFIPTNKGEYLHINLPIITEEGRKNLIKKIKLITEKTKIFIRNKRKKNNQYIKKLKISEDLSKKGENYIQKITNNYIKNIDIFFLLKKKEILKI</sequence>
<dbReference type="PANTHER" id="PTHR20982">
    <property type="entry name" value="RIBOSOME RECYCLING FACTOR"/>
    <property type="match status" value="1"/>
</dbReference>
<accession>A0A6G6BY04</accession>
<evidence type="ECO:0000259" key="3">
    <source>
        <dbReference type="Pfam" id="PF01765"/>
    </source>
</evidence>